<proteinExistence type="predicted"/>
<dbReference type="Proteomes" id="UP000474296">
    <property type="component" value="Unassembled WGS sequence"/>
</dbReference>
<gene>
    <name evidence="1" type="ORF">GWK10_00950</name>
</gene>
<dbReference type="EMBL" id="JAABOQ010000001">
    <property type="protein sequence ID" value="NER15756.1"/>
    <property type="molecule type" value="Genomic_DNA"/>
</dbReference>
<reference evidence="1 2" key="1">
    <citation type="submission" date="2020-01" db="EMBL/GenBank/DDBJ databases">
        <title>Spongiivirga citrea KCTC 32990T.</title>
        <authorList>
            <person name="Wang G."/>
        </authorList>
    </citation>
    <scope>NUCLEOTIDE SEQUENCE [LARGE SCALE GENOMIC DNA]</scope>
    <source>
        <strain evidence="1 2">KCTC 32990</strain>
    </source>
</reference>
<comment type="caution">
    <text evidence="1">The sequence shown here is derived from an EMBL/GenBank/DDBJ whole genome shotgun (WGS) entry which is preliminary data.</text>
</comment>
<dbReference type="RefSeq" id="WP_164029025.1">
    <property type="nucleotide sequence ID" value="NZ_JAABOQ010000001.1"/>
</dbReference>
<accession>A0A6M0CD76</accession>
<name>A0A6M0CD76_9FLAO</name>
<organism evidence="1 2">
    <name type="scientific">Spongiivirga citrea</name>
    <dbReference type="NCBI Taxonomy" id="1481457"/>
    <lineage>
        <taxon>Bacteria</taxon>
        <taxon>Pseudomonadati</taxon>
        <taxon>Bacteroidota</taxon>
        <taxon>Flavobacteriia</taxon>
        <taxon>Flavobacteriales</taxon>
        <taxon>Flavobacteriaceae</taxon>
        <taxon>Spongiivirga</taxon>
    </lineage>
</organism>
<evidence type="ECO:0000313" key="2">
    <source>
        <dbReference type="Proteomes" id="UP000474296"/>
    </source>
</evidence>
<evidence type="ECO:0000313" key="1">
    <source>
        <dbReference type="EMBL" id="NER15756.1"/>
    </source>
</evidence>
<keyword evidence="2" id="KW-1185">Reference proteome</keyword>
<sequence length="65" mass="7803">MARAMFEYSKNVLQRVSFDITLFARELKKAMKRLLPHEVDELKIWVRQLVLIQPELEPCLVYLKN</sequence>
<dbReference type="AlphaFoldDB" id="A0A6M0CD76"/>
<protein>
    <submittedName>
        <fullName evidence="1">Uncharacterized protein</fullName>
    </submittedName>
</protein>